<sequence length="142" mass="14856">MRSKIVLLAASAVIIIVISAIILLGEGFPGPVEEGTGTVSGNVTIGPIMPVERPGVTPSVNPDVFLSRKLVVYDKDGTTAICEIDIVPAGHYGTYQASLKPGTYVLDIKPLGVDRADGLPAAFEIVEGRTTVIDVNIDTGIR</sequence>
<dbReference type="AlphaFoldDB" id="A0AAP2W6L4"/>
<proteinExistence type="predicted"/>
<evidence type="ECO:0000313" key="2">
    <source>
        <dbReference type="Proteomes" id="UP001320159"/>
    </source>
</evidence>
<keyword evidence="2" id="KW-1185">Reference proteome</keyword>
<evidence type="ECO:0008006" key="3">
    <source>
        <dbReference type="Google" id="ProtNLM"/>
    </source>
</evidence>
<gene>
    <name evidence="1" type="ORF">CUJ83_04400</name>
</gene>
<dbReference type="RefSeq" id="WP_230741021.1">
    <property type="nucleotide sequence ID" value="NZ_PGCK01000003.1"/>
</dbReference>
<comment type="caution">
    <text evidence="1">The sequence shown here is derived from an EMBL/GenBank/DDBJ whole genome shotgun (WGS) entry which is preliminary data.</text>
</comment>
<protein>
    <recommendedName>
        <fullName evidence="3">Carboxypeptidase regulatory-like domain-containing protein</fullName>
    </recommendedName>
</protein>
<organism evidence="1 2">
    <name type="scientific">Methanooceanicella nereidis</name>
    <dbReference type="NCBI Taxonomy" id="2052831"/>
    <lineage>
        <taxon>Archaea</taxon>
        <taxon>Methanobacteriati</taxon>
        <taxon>Methanobacteriota</taxon>
        <taxon>Stenosarchaea group</taxon>
        <taxon>Methanomicrobia</taxon>
        <taxon>Methanocellales</taxon>
        <taxon>Methanocellaceae</taxon>
        <taxon>Methanooceanicella</taxon>
    </lineage>
</organism>
<dbReference type="Proteomes" id="UP001320159">
    <property type="component" value="Unassembled WGS sequence"/>
</dbReference>
<accession>A0AAP2W6L4</accession>
<name>A0AAP2W6L4_9EURY</name>
<evidence type="ECO:0000313" key="1">
    <source>
        <dbReference type="EMBL" id="MCD1294236.1"/>
    </source>
</evidence>
<reference evidence="1 2" key="1">
    <citation type="submission" date="2017-11" db="EMBL/GenBank/DDBJ databases">
        <title>Isolation and Characterization of Family Methanocellaceae Species from Potential Methane Hydrate Area Offshore Southwestern Taiwan.</title>
        <authorList>
            <person name="Zhang W.-L."/>
            <person name="Chen W.-C."/>
            <person name="Lai M.-C."/>
            <person name="Chen S.-C."/>
        </authorList>
    </citation>
    <scope>NUCLEOTIDE SEQUENCE [LARGE SCALE GENOMIC DNA]</scope>
    <source>
        <strain evidence="1 2">CWC-04</strain>
    </source>
</reference>
<dbReference type="EMBL" id="PGCK01000003">
    <property type="protein sequence ID" value="MCD1294236.1"/>
    <property type="molecule type" value="Genomic_DNA"/>
</dbReference>